<dbReference type="InterPro" id="IPR006218">
    <property type="entry name" value="DAHP1/KDSA"/>
</dbReference>
<dbReference type="SUPFAM" id="SSF48600">
    <property type="entry name" value="Chorismate mutase II"/>
    <property type="match status" value="1"/>
</dbReference>
<dbReference type="InterPro" id="IPR052899">
    <property type="entry name" value="Class-I_DAHP_synthase"/>
</dbReference>
<keyword evidence="3" id="KW-0175">Coiled coil</keyword>
<gene>
    <name evidence="5" type="ORF">ACFSQ0_12630</name>
</gene>
<dbReference type="EMBL" id="JBHULZ010000041">
    <property type="protein sequence ID" value="MFD2698838.1"/>
    <property type="molecule type" value="Genomic_DNA"/>
</dbReference>
<keyword evidence="5" id="KW-0413">Isomerase</keyword>
<feature type="domain" description="Chorismate mutase" evidence="4">
    <location>
        <begin position="267"/>
        <end position="358"/>
    </location>
</feature>
<keyword evidence="2" id="KW-0808">Transferase</keyword>
<evidence type="ECO:0000313" key="5">
    <source>
        <dbReference type="EMBL" id="MFD2698838.1"/>
    </source>
</evidence>
<evidence type="ECO:0000256" key="1">
    <source>
        <dbReference type="ARBA" id="ARBA00012404"/>
    </source>
</evidence>
<dbReference type="Proteomes" id="UP001597357">
    <property type="component" value="Unassembled WGS sequence"/>
</dbReference>
<organism evidence="5 6">
    <name type="scientific">Mesonia sediminis</name>
    <dbReference type="NCBI Taxonomy" id="1703946"/>
    <lineage>
        <taxon>Bacteria</taxon>
        <taxon>Pseudomonadati</taxon>
        <taxon>Bacteroidota</taxon>
        <taxon>Flavobacteriia</taxon>
        <taxon>Flavobacteriales</taxon>
        <taxon>Flavobacteriaceae</taxon>
        <taxon>Mesonia</taxon>
    </lineage>
</organism>
<dbReference type="Gene3D" id="3.20.20.70">
    <property type="entry name" value="Aldolase class I"/>
    <property type="match status" value="1"/>
</dbReference>
<dbReference type="SMART" id="SM00830">
    <property type="entry name" value="CM_2"/>
    <property type="match status" value="1"/>
</dbReference>
<name>A0ABW5SGB0_9FLAO</name>
<evidence type="ECO:0000259" key="4">
    <source>
        <dbReference type="PROSITE" id="PS51168"/>
    </source>
</evidence>
<dbReference type="InterPro" id="IPR002701">
    <property type="entry name" value="CM_II_prokaryot"/>
</dbReference>
<dbReference type="PANTHER" id="PTHR43018:SF1">
    <property type="entry name" value="PROTEIN AROA(G)"/>
    <property type="match status" value="1"/>
</dbReference>
<comment type="caution">
    <text evidence="5">The sequence shown here is derived from an EMBL/GenBank/DDBJ whole genome shotgun (WGS) entry which is preliminary data.</text>
</comment>
<dbReference type="PANTHER" id="PTHR43018">
    <property type="entry name" value="PHOSPHO-2-DEHYDRO-3-DEOXYHEPTONATE ALDOLASE"/>
    <property type="match status" value="1"/>
</dbReference>
<accession>A0ABW5SGB0</accession>
<dbReference type="InterPro" id="IPR013785">
    <property type="entry name" value="Aldolase_TIM"/>
</dbReference>
<keyword evidence="6" id="KW-1185">Reference proteome</keyword>
<dbReference type="SUPFAM" id="SSF51569">
    <property type="entry name" value="Aldolase"/>
    <property type="match status" value="1"/>
</dbReference>
<dbReference type="InterPro" id="IPR036979">
    <property type="entry name" value="CM_dom_sf"/>
</dbReference>
<dbReference type="GO" id="GO:0004106">
    <property type="term" value="F:chorismate mutase activity"/>
    <property type="evidence" value="ECO:0007669"/>
    <property type="project" value="UniProtKB-EC"/>
</dbReference>
<proteinExistence type="predicted"/>
<protein>
    <recommendedName>
        <fullName evidence="1">chorismate mutase</fullName>
        <ecNumber evidence="1">5.4.99.5</ecNumber>
    </recommendedName>
</protein>
<dbReference type="EC" id="5.4.99.5" evidence="1"/>
<evidence type="ECO:0000256" key="2">
    <source>
        <dbReference type="ARBA" id="ARBA00022679"/>
    </source>
</evidence>
<dbReference type="Pfam" id="PF01817">
    <property type="entry name" value="CM_2"/>
    <property type="match status" value="1"/>
</dbReference>
<dbReference type="PROSITE" id="PS51168">
    <property type="entry name" value="CHORISMATE_MUT_2"/>
    <property type="match status" value="1"/>
</dbReference>
<dbReference type="Pfam" id="PF00793">
    <property type="entry name" value="DAHP_synth_1"/>
    <property type="match status" value="1"/>
</dbReference>
<evidence type="ECO:0000313" key="6">
    <source>
        <dbReference type="Proteomes" id="UP001597357"/>
    </source>
</evidence>
<reference evidence="6" key="1">
    <citation type="journal article" date="2019" name="Int. J. Syst. Evol. Microbiol.">
        <title>The Global Catalogue of Microorganisms (GCM) 10K type strain sequencing project: providing services to taxonomists for standard genome sequencing and annotation.</title>
        <authorList>
            <consortium name="The Broad Institute Genomics Platform"/>
            <consortium name="The Broad Institute Genome Sequencing Center for Infectious Disease"/>
            <person name="Wu L."/>
            <person name="Ma J."/>
        </authorList>
    </citation>
    <scope>NUCLEOTIDE SEQUENCE [LARGE SCALE GENOMIC DNA]</scope>
    <source>
        <strain evidence="6">KCTC 42255</strain>
    </source>
</reference>
<dbReference type="Gene3D" id="1.20.59.10">
    <property type="entry name" value="Chorismate mutase"/>
    <property type="match status" value="1"/>
</dbReference>
<feature type="coiled-coil region" evidence="3">
    <location>
        <begin position="266"/>
        <end position="293"/>
    </location>
</feature>
<dbReference type="RefSeq" id="WP_379048841.1">
    <property type="nucleotide sequence ID" value="NZ_JBHULZ010000041.1"/>
</dbReference>
<sequence length="369" mass="41518">MSGNAAMNDWLKAFNLDRPLLIAGPCSAETEEQVLVTAKALQNTDTNVLRAGIWKPRTRPGNFEGVGALGLKWLLKAKRETGLLTTTEVANPIHVDLALKHEVDILWIGARTSVSPFAVQEIAEALKGTNKIVLVKNPINPDLSLWLGALERFYKTGIEQLGAIHRGFSSYKDSLYRNIPEWQIPIDLRQELPDLPLILDPSHIAGDRKLIFDLCQTALDLNYNGLMIETHPNPDQAWSDAKQQITPETLAAYTRKLKVRKKSSSNQDYETSLSRLRLQIDKLDEQLIQILIDRMQIADKIGAVKKTHNVAILQPERWQAILQKMINLGVDKGLAEEFVYRLFQAIHQESIAHQQKILHTTSAKQANSH</sequence>
<evidence type="ECO:0000256" key="3">
    <source>
        <dbReference type="SAM" id="Coils"/>
    </source>
</evidence>
<dbReference type="InterPro" id="IPR036263">
    <property type="entry name" value="Chorismate_II_sf"/>
</dbReference>